<dbReference type="KEGG" id="dgi:Desgi_4024"/>
<evidence type="ECO:0000313" key="3">
    <source>
        <dbReference type="Proteomes" id="UP000013520"/>
    </source>
</evidence>
<dbReference type="GO" id="GO:0022857">
    <property type="term" value="F:transmembrane transporter activity"/>
    <property type="evidence" value="ECO:0007669"/>
    <property type="project" value="InterPro"/>
</dbReference>
<gene>
    <name evidence="2" type="ORF">Desgi_4024</name>
</gene>
<dbReference type="InterPro" id="IPR007210">
    <property type="entry name" value="ABC_Gly_betaine_transp_sub-bd"/>
</dbReference>
<name>R4KRU3_9FIRM</name>
<protein>
    <submittedName>
        <fullName evidence="2">ABC-type proline/glycine betaine transport system, periplasmic component</fullName>
    </submittedName>
</protein>
<dbReference type="SUPFAM" id="SSF53850">
    <property type="entry name" value="Periplasmic binding protein-like II"/>
    <property type="match status" value="1"/>
</dbReference>
<dbReference type="Gene3D" id="3.10.105.10">
    <property type="entry name" value="Dipeptide-binding Protein, Domain 3"/>
    <property type="match status" value="2"/>
</dbReference>
<dbReference type="EMBL" id="CP003273">
    <property type="protein sequence ID" value="AGL03300.1"/>
    <property type="molecule type" value="Genomic_DNA"/>
</dbReference>
<dbReference type="CDD" id="cd13641">
    <property type="entry name" value="PBP2_HisX_like"/>
    <property type="match status" value="1"/>
</dbReference>
<dbReference type="Proteomes" id="UP000013520">
    <property type="component" value="Chromosome"/>
</dbReference>
<dbReference type="STRING" id="767817.Desgi_4024"/>
<dbReference type="GO" id="GO:0043190">
    <property type="term" value="C:ATP-binding cassette (ABC) transporter complex"/>
    <property type="evidence" value="ECO:0007669"/>
    <property type="project" value="InterPro"/>
</dbReference>
<keyword evidence="3" id="KW-1185">Reference proteome</keyword>
<dbReference type="RefSeq" id="WP_006523793.1">
    <property type="nucleotide sequence ID" value="NC_021184.1"/>
</dbReference>
<sequence length="349" mass="39337">MFFKRKLKLSSLMRGSIIFTALFIFAIAGTVGCSSEGKNNNAQQGVKETIMFGDFNWESALINDRIAQFIIENGYGYPTDSIPGETIPLMQGLSNGDIDVAMEIWIQNVQEAYDQGIESGNYIDLGTNFNDNVQGLYVPTYVIKGDSERGIEPMAPDLKTIEDLPKYKELFKDPEDPGKGRFYGGVPGWEADKILTDKFASYGLDEYYNVFRPGSGAALASSLVAAYQKGEPWFGYYWGPTWIFGLYDLTQIQEPEYSDELWKNGYACAFPSVDVNIVINKDLPERAPDVVKFLENYSLNNDQISETLAYMQQENVEADEAALWFLREKADVWTSWVPDDVAQKVQEKL</sequence>
<evidence type="ECO:0000259" key="1">
    <source>
        <dbReference type="Pfam" id="PF04069"/>
    </source>
</evidence>
<dbReference type="Gene3D" id="3.40.190.100">
    <property type="entry name" value="Glycine betaine-binding periplasmic protein, domain 2"/>
    <property type="match status" value="1"/>
</dbReference>
<accession>R4KRU3</accession>
<organism evidence="2 3">
    <name type="scientific">Desulfoscipio gibsoniae DSM 7213</name>
    <dbReference type="NCBI Taxonomy" id="767817"/>
    <lineage>
        <taxon>Bacteria</taxon>
        <taxon>Bacillati</taxon>
        <taxon>Bacillota</taxon>
        <taxon>Clostridia</taxon>
        <taxon>Eubacteriales</taxon>
        <taxon>Desulfallaceae</taxon>
        <taxon>Desulfoscipio</taxon>
    </lineage>
</organism>
<dbReference type="Pfam" id="PF04069">
    <property type="entry name" value="OpuAC"/>
    <property type="match status" value="1"/>
</dbReference>
<evidence type="ECO:0000313" key="2">
    <source>
        <dbReference type="EMBL" id="AGL03300.1"/>
    </source>
</evidence>
<reference evidence="2 3" key="1">
    <citation type="submission" date="2012-01" db="EMBL/GenBank/DDBJ databases">
        <title>Complete sequence of Desulfotomaculum gibsoniae DSM 7213.</title>
        <authorList>
            <consortium name="US DOE Joint Genome Institute"/>
            <person name="Lucas S."/>
            <person name="Han J."/>
            <person name="Lapidus A."/>
            <person name="Cheng J.-F."/>
            <person name="Goodwin L."/>
            <person name="Pitluck S."/>
            <person name="Peters L."/>
            <person name="Ovchinnikova G."/>
            <person name="Teshima H."/>
            <person name="Detter J.C."/>
            <person name="Han C."/>
            <person name="Tapia R."/>
            <person name="Land M."/>
            <person name="Hauser L."/>
            <person name="Kyrpides N."/>
            <person name="Ivanova N."/>
            <person name="Pagani I."/>
            <person name="Parshina S."/>
            <person name="Plugge C."/>
            <person name="Muyzer G."/>
            <person name="Kuever J."/>
            <person name="Ivanova A."/>
            <person name="Nazina T."/>
            <person name="Klenk H.-P."/>
            <person name="Brambilla E."/>
            <person name="Spring S."/>
            <person name="Stams A.F."/>
            <person name="Woyke T."/>
        </authorList>
    </citation>
    <scope>NUCLEOTIDE SEQUENCE [LARGE SCALE GENOMIC DNA]</scope>
    <source>
        <strain evidence="2 3">DSM 7213</strain>
    </source>
</reference>
<proteinExistence type="predicted"/>
<dbReference type="AlphaFoldDB" id="R4KRU3"/>
<dbReference type="PROSITE" id="PS51257">
    <property type="entry name" value="PROKAR_LIPOPROTEIN"/>
    <property type="match status" value="1"/>
</dbReference>
<dbReference type="eggNOG" id="COG2113">
    <property type="taxonomic scope" value="Bacteria"/>
</dbReference>
<feature type="domain" description="ABC-type glycine betaine transport system substrate-binding" evidence="1">
    <location>
        <begin position="49"/>
        <end position="328"/>
    </location>
</feature>
<dbReference type="HOGENOM" id="CLU_072510_0_0_9"/>